<dbReference type="InterPro" id="IPR036388">
    <property type="entry name" value="WH-like_DNA-bd_sf"/>
</dbReference>
<comment type="similarity">
    <text evidence="1">Belongs to the sigma-70 factor family. ECF subfamily.</text>
</comment>
<dbReference type="NCBIfam" id="TIGR02937">
    <property type="entry name" value="sigma70-ECF"/>
    <property type="match status" value="1"/>
</dbReference>
<dbReference type="Gene3D" id="1.10.10.10">
    <property type="entry name" value="Winged helix-like DNA-binding domain superfamily/Winged helix DNA-binding domain"/>
    <property type="match status" value="1"/>
</dbReference>
<dbReference type="InterPro" id="IPR013325">
    <property type="entry name" value="RNA_pol_sigma_r2"/>
</dbReference>
<organism evidence="8 9">
    <name type="scientific">Paractinoplanes rhizophilus</name>
    <dbReference type="NCBI Taxonomy" id="1416877"/>
    <lineage>
        <taxon>Bacteria</taxon>
        <taxon>Bacillati</taxon>
        <taxon>Actinomycetota</taxon>
        <taxon>Actinomycetes</taxon>
        <taxon>Micromonosporales</taxon>
        <taxon>Micromonosporaceae</taxon>
        <taxon>Paractinoplanes</taxon>
    </lineage>
</organism>
<evidence type="ECO:0000256" key="3">
    <source>
        <dbReference type="ARBA" id="ARBA00023082"/>
    </source>
</evidence>
<proteinExistence type="inferred from homology"/>
<comment type="caution">
    <text evidence="8">The sequence shown here is derived from an EMBL/GenBank/DDBJ whole genome shotgun (WGS) entry which is preliminary data.</text>
</comment>
<keyword evidence="5" id="KW-0804">Transcription</keyword>
<dbReference type="RefSeq" id="WP_378966337.1">
    <property type="nucleotide sequence ID" value="NZ_JBHTBJ010000005.1"/>
</dbReference>
<feature type="domain" description="RNA polymerase sigma-70 region 2" evidence="6">
    <location>
        <begin position="17"/>
        <end position="75"/>
    </location>
</feature>
<feature type="domain" description="RNA polymerase sigma factor 70 region 4 type 2" evidence="7">
    <location>
        <begin position="103"/>
        <end position="155"/>
    </location>
</feature>
<dbReference type="EMBL" id="JBHTBJ010000005">
    <property type="protein sequence ID" value="MFC7274202.1"/>
    <property type="molecule type" value="Genomic_DNA"/>
</dbReference>
<keyword evidence="3" id="KW-0731">Sigma factor</keyword>
<dbReference type="Gene3D" id="1.10.1740.10">
    <property type="match status" value="1"/>
</dbReference>
<dbReference type="InterPro" id="IPR039425">
    <property type="entry name" value="RNA_pol_sigma-70-like"/>
</dbReference>
<reference evidence="9" key="1">
    <citation type="journal article" date="2019" name="Int. J. Syst. Evol. Microbiol.">
        <title>The Global Catalogue of Microorganisms (GCM) 10K type strain sequencing project: providing services to taxonomists for standard genome sequencing and annotation.</title>
        <authorList>
            <consortium name="The Broad Institute Genomics Platform"/>
            <consortium name="The Broad Institute Genome Sequencing Center for Infectious Disease"/>
            <person name="Wu L."/>
            <person name="Ma J."/>
        </authorList>
    </citation>
    <scope>NUCLEOTIDE SEQUENCE [LARGE SCALE GENOMIC DNA]</scope>
    <source>
        <strain evidence="9">XZYJT-10</strain>
    </source>
</reference>
<evidence type="ECO:0000313" key="8">
    <source>
        <dbReference type="EMBL" id="MFC7274202.1"/>
    </source>
</evidence>
<dbReference type="Pfam" id="PF04542">
    <property type="entry name" value="Sigma70_r2"/>
    <property type="match status" value="1"/>
</dbReference>
<dbReference type="InterPro" id="IPR013324">
    <property type="entry name" value="RNA_pol_sigma_r3/r4-like"/>
</dbReference>
<keyword evidence="9" id="KW-1185">Reference proteome</keyword>
<evidence type="ECO:0000259" key="6">
    <source>
        <dbReference type="Pfam" id="PF04542"/>
    </source>
</evidence>
<evidence type="ECO:0000256" key="4">
    <source>
        <dbReference type="ARBA" id="ARBA00023125"/>
    </source>
</evidence>
<evidence type="ECO:0000259" key="7">
    <source>
        <dbReference type="Pfam" id="PF08281"/>
    </source>
</evidence>
<name>A0ABW2HP85_9ACTN</name>
<dbReference type="CDD" id="cd06171">
    <property type="entry name" value="Sigma70_r4"/>
    <property type="match status" value="1"/>
</dbReference>
<dbReference type="SUPFAM" id="SSF88946">
    <property type="entry name" value="Sigma2 domain of RNA polymerase sigma factors"/>
    <property type="match status" value="1"/>
</dbReference>
<accession>A0ABW2HP85</accession>
<dbReference type="InterPro" id="IPR014284">
    <property type="entry name" value="RNA_pol_sigma-70_dom"/>
</dbReference>
<dbReference type="SUPFAM" id="SSF88659">
    <property type="entry name" value="Sigma3 and sigma4 domains of RNA polymerase sigma factors"/>
    <property type="match status" value="1"/>
</dbReference>
<sequence length="171" mass="19532">MDAREADYAHFVRTRTHALLRSAYLLTGDQHLAEDLVQEALARTHRAWLRLERPENAEAYARKVMYHAQVSLWRRPKVAEILPGELDERPTGDDPAEAAVERLALRRALLTLSAKQRAVIVLRYFEDHTEAEAAQLLGVSVSTVKTQTARALDRLRTMLPDLRVLTSEQQR</sequence>
<evidence type="ECO:0000256" key="2">
    <source>
        <dbReference type="ARBA" id="ARBA00023015"/>
    </source>
</evidence>
<evidence type="ECO:0000256" key="1">
    <source>
        <dbReference type="ARBA" id="ARBA00010641"/>
    </source>
</evidence>
<keyword evidence="2" id="KW-0805">Transcription regulation</keyword>
<evidence type="ECO:0000256" key="5">
    <source>
        <dbReference type="ARBA" id="ARBA00023163"/>
    </source>
</evidence>
<dbReference type="InterPro" id="IPR013249">
    <property type="entry name" value="RNA_pol_sigma70_r4_t2"/>
</dbReference>
<dbReference type="Proteomes" id="UP001596548">
    <property type="component" value="Unassembled WGS sequence"/>
</dbReference>
<dbReference type="PANTHER" id="PTHR43133">
    <property type="entry name" value="RNA POLYMERASE ECF-TYPE SIGMA FACTO"/>
    <property type="match status" value="1"/>
</dbReference>
<dbReference type="NCBIfam" id="TIGR02983">
    <property type="entry name" value="SigE-fam_strep"/>
    <property type="match status" value="1"/>
</dbReference>
<dbReference type="InterPro" id="IPR007627">
    <property type="entry name" value="RNA_pol_sigma70_r2"/>
</dbReference>
<gene>
    <name evidence="8" type="ORF">ACFQS1_09445</name>
</gene>
<dbReference type="InterPro" id="IPR014325">
    <property type="entry name" value="RNA_pol_sigma-E_actinobac"/>
</dbReference>
<dbReference type="Pfam" id="PF08281">
    <property type="entry name" value="Sigma70_r4_2"/>
    <property type="match status" value="1"/>
</dbReference>
<keyword evidence="4" id="KW-0238">DNA-binding</keyword>
<evidence type="ECO:0000313" key="9">
    <source>
        <dbReference type="Proteomes" id="UP001596548"/>
    </source>
</evidence>
<dbReference type="PANTHER" id="PTHR43133:SF50">
    <property type="entry name" value="ECF RNA POLYMERASE SIGMA FACTOR SIGM"/>
    <property type="match status" value="1"/>
</dbReference>
<protein>
    <submittedName>
        <fullName evidence="8">SigE family RNA polymerase sigma factor</fullName>
    </submittedName>
</protein>